<evidence type="ECO:0000313" key="1">
    <source>
        <dbReference type="EMBL" id="APZ82663.1"/>
    </source>
</evidence>
<evidence type="ECO:0000313" key="2">
    <source>
        <dbReference type="Proteomes" id="UP000221795"/>
    </source>
</evidence>
<keyword evidence="2" id="KW-1185">Reference proteome</keyword>
<accession>A0A217ERD2</accession>
<dbReference type="Proteomes" id="UP000221795">
    <property type="component" value="Segment"/>
</dbReference>
<reference evidence="1" key="1">
    <citation type="journal article" date="2017" name="Viruses">
        <title>Characterization of Bacillus subtilis Viruses vB_BsuM-Goe2 and vB_BsuM-Goe3.</title>
        <authorList>
            <person name="Willms I.M."/>
            <person name="Hoppert M."/>
            <person name="Hertel R."/>
        </authorList>
    </citation>
    <scope>NUCLEOTIDE SEQUENCE [LARGE SCALE GENOMIC DNA]</scope>
</reference>
<organism evidence="1 2">
    <name type="scientific">Bacillus phage vB_BsuM-Goe3</name>
    <dbReference type="NCBI Taxonomy" id="1933063"/>
    <lineage>
        <taxon>Viruses</taxon>
        <taxon>Duplodnaviria</taxon>
        <taxon>Heunggongvirae</taxon>
        <taxon>Uroviricota</taxon>
        <taxon>Caudoviricetes</taxon>
        <taxon>Herelleviridae</taxon>
        <taxon>Bastillevirinae</taxon>
        <taxon>Grisebachstrassevirus</taxon>
        <taxon>Grisebachstrassevirus goe3</taxon>
    </lineage>
</organism>
<organismHost>
    <name type="scientific">Bacillus subtilis</name>
    <dbReference type="NCBI Taxonomy" id="1423"/>
</organismHost>
<name>A0A217ERD2_BPGO3</name>
<sequence>MPNLNGANCVRQVPSFTYKQVQALERLHRLDPEDQIEVLRAHGSWSLELASLNKAYIGDVMYTLSTGQYEVNVNIDQFEQLLLDMSGHWREIDAPLYQEIQKILMAYRDYKSESEGLGSS</sequence>
<protein>
    <submittedName>
        <fullName evidence="1">Uncharacterized protein</fullName>
    </submittedName>
</protein>
<dbReference type="EMBL" id="KY368640">
    <property type="protein sequence ID" value="APZ82663.1"/>
    <property type="molecule type" value="Genomic_DNA"/>
</dbReference>
<proteinExistence type="predicted"/>
<gene>
    <name evidence="1" type="ORF">Goe3_c20200</name>
</gene>